<reference evidence="1" key="1">
    <citation type="submission" date="2009-04" db="EMBL/GenBank/DDBJ databases">
        <authorList>
            <person name="Weinstock G."/>
            <person name="Sodergren E."/>
            <person name="Clifton S."/>
            <person name="Fulton L."/>
            <person name="Fulton B."/>
            <person name="Courtney L."/>
            <person name="Fronick C."/>
            <person name="Harrison M."/>
            <person name="Strong C."/>
            <person name="Farmer C."/>
            <person name="Delahaunty K."/>
            <person name="Markovic C."/>
            <person name="Hall O."/>
            <person name="Minx P."/>
            <person name="Tomlinson C."/>
            <person name="Mitreva M."/>
            <person name="Nelson J."/>
            <person name="Hou S."/>
            <person name="Wollam A."/>
            <person name="Pepin K.H."/>
            <person name="Johnson M."/>
            <person name="Bhonagiri V."/>
            <person name="Nash W.E."/>
            <person name="Warren W."/>
            <person name="Chinwalla A."/>
            <person name="Mardis E.R."/>
            <person name="Wilson R.K."/>
        </authorList>
    </citation>
    <scope>NUCLEOTIDE SEQUENCE [LARGE SCALE GENOMIC DNA]</scope>
    <source>
        <strain evidence="1">ATCC 51147</strain>
    </source>
</reference>
<name>C4GGB0_9NEIS</name>
<dbReference type="GeneID" id="84906577"/>
<dbReference type="EMBL" id="ACJW02000002">
    <property type="protein sequence ID" value="EEP69265.1"/>
    <property type="molecule type" value="Genomic_DNA"/>
</dbReference>
<dbReference type="Proteomes" id="UP000003009">
    <property type="component" value="Unassembled WGS sequence"/>
</dbReference>
<keyword evidence="2" id="KW-1185">Reference proteome</keyword>
<evidence type="ECO:0000313" key="2">
    <source>
        <dbReference type="Proteomes" id="UP000003009"/>
    </source>
</evidence>
<gene>
    <name evidence="1" type="ORF">GCWU000324_01178</name>
</gene>
<dbReference type="STRING" id="629741.GCWU000324_01178"/>
<dbReference type="AlphaFoldDB" id="C4GGB0"/>
<proteinExistence type="predicted"/>
<dbReference type="RefSeq" id="WP_003795248.1">
    <property type="nucleotide sequence ID" value="NZ_GG665871.1"/>
</dbReference>
<dbReference type="HOGENOM" id="CLU_2409365_0_0_4"/>
<protein>
    <submittedName>
        <fullName evidence="1">Uncharacterized protein</fullName>
    </submittedName>
</protein>
<evidence type="ECO:0000313" key="1">
    <source>
        <dbReference type="EMBL" id="EEP69265.1"/>
    </source>
</evidence>
<comment type="caution">
    <text evidence="1">The sequence shown here is derived from an EMBL/GenBank/DDBJ whole genome shotgun (WGS) entry which is preliminary data.</text>
</comment>
<accession>C4GGB0</accession>
<organism evidence="1 2">
    <name type="scientific">Kingella oralis ATCC 51147</name>
    <dbReference type="NCBI Taxonomy" id="629741"/>
    <lineage>
        <taxon>Bacteria</taxon>
        <taxon>Pseudomonadati</taxon>
        <taxon>Pseudomonadota</taxon>
        <taxon>Betaproteobacteria</taxon>
        <taxon>Neisseriales</taxon>
        <taxon>Neisseriaceae</taxon>
        <taxon>Kingella</taxon>
    </lineage>
</organism>
<sequence length="92" mass="10695">MKWRRLVAKCLVQQDLTDGKDVGELPTFYRLQALQRFQAAYSLQMSQPENYFAYGLAWGLWFEMRRVGLNAYRQPETEKCFSGCLFSGDKAA</sequence>